<proteinExistence type="inferred from homology"/>
<evidence type="ECO:0000256" key="7">
    <source>
        <dbReference type="ARBA" id="ARBA00023211"/>
    </source>
</evidence>
<evidence type="ECO:0000259" key="11">
    <source>
        <dbReference type="Pfam" id="PF06415"/>
    </source>
</evidence>
<comment type="similarity">
    <text evidence="4">Belongs to the BPG-independent phosphoglycerate mutase family.</text>
</comment>
<dbReference type="InterPro" id="IPR017850">
    <property type="entry name" value="Alkaline_phosphatase_core_sf"/>
</dbReference>
<protein>
    <recommendedName>
        <fullName evidence="9">2,3-bisphosphoglycerate-independent phosphoglycerate mutase</fullName>
        <ecNumber evidence="9">5.4.2.12</ecNumber>
    </recommendedName>
</protein>
<dbReference type="InterPro" id="IPR006124">
    <property type="entry name" value="Metalloenzyme"/>
</dbReference>
<evidence type="ECO:0000259" key="10">
    <source>
        <dbReference type="Pfam" id="PF01676"/>
    </source>
</evidence>
<keyword evidence="7" id="KW-0464">Manganese</keyword>
<dbReference type="EC" id="5.4.2.12" evidence="9"/>
<organism evidence="12 13">
    <name type="scientific">Thauera mechernichensis</name>
    <dbReference type="NCBI Taxonomy" id="82788"/>
    <lineage>
        <taxon>Bacteria</taxon>
        <taxon>Pseudomonadati</taxon>
        <taxon>Pseudomonadota</taxon>
        <taxon>Betaproteobacteria</taxon>
        <taxon>Rhodocyclales</taxon>
        <taxon>Zoogloeaceae</taxon>
        <taxon>Thauera</taxon>
    </lineage>
</organism>
<comment type="caution">
    <text evidence="12">The sequence shown here is derived from an EMBL/GenBank/DDBJ whole genome shotgun (WGS) entry which is preliminary data.</text>
</comment>
<dbReference type="InterPro" id="IPR036646">
    <property type="entry name" value="PGAM_B_sf"/>
</dbReference>
<dbReference type="NCBIfam" id="TIGR01307">
    <property type="entry name" value="pgm_bpd_ind"/>
    <property type="match status" value="1"/>
</dbReference>
<sequence>MLQKLPAFAGVKGPVVVIVMDGYGIPRHDVGSAIDAARKPTLDRLFAEYPNITLRAHGTAVGMPSDEDMGNSEVGHNAIGAGQVYSQGAALVANAIASGAIWEGKAWQEVVAAARAGTAGKAGVLHFIGLFSDGNVHSHIDHLRAMVVQAKADGVRTVRIHALLDGRDVPETSALDYVEPFEAFLAGISSDGFDARIASGGGRQYITMDRYDANWPMVERGWRTHVLGEGPKFASAAEAVKALRDKHPGTIDQDLPEFVIAEFDGDGCGQPIGTIEDGDAVVLFNFRGDRAIEITRAFVENDFDAFDRVRVPKVTYAGMLQYDGDLQLPKRFLVAPPAITDTSSEWFSKMGLAQFACSETQKFGHVTYFWNGNRSGRFDGETWEEVPSDVVPFEQRPWMKAAEITDAMIAALQSGKYAVMRCNYANGDMVGHTGNFRAATMSIEAVDLALARLLPAIDAAGGVALITADHGNADEMFELDKKTKEPARNADGSYKAKTAHTLNPVPLILYDNVSGGRLGLKQADGAGLSNIAATVANLLGLDKHPKWDDSLLVVK</sequence>
<dbReference type="PANTHER" id="PTHR31637:SF0">
    <property type="entry name" value="2,3-BISPHOSPHOGLYCERATE-INDEPENDENT PHOSPHOGLYCERATE MUTASE"/>
    <property type="match status" value="1"/>
</dbReference>
<dbReference type="Gene3D" id="3.40.1450.10">
    <property type="entry name" value="BPG-independent phosphoglycerate mutase, domain B"/>
    <property type="match status" value="1"/>
</dbReference>
<dbReference type="InterPro" id="IPR005995">
    <property type="entry name" value="Pgm_bpd_ind"/>
</dbReference>
<keyword evidence="6" id="KW-0324">Glycolysis</keyword>
<evidence type="ECO:0000256" key="6">
    <source>
        <dbReference type="ARBA" id="ARBA00023152"/>
    </source>
</evidence>
<comment type="cofactor">
    <cofactor evidence="2">
        <name>Mn(2+)</name>
        <dbReference type="ChEBI" id="CHEBI:29035"/>
    </cofactor>
</comment>
<comment type="pathway">
    <text evidence="3">Carbohydrate degradation; glycolysis; pyruvate from D-glyceraldehyde 3-phosphate: step 3/5.</text>
</comment>
<evidence type="ECO:0000256" key="3">
    <source>
        <dbReference type="ARBA" id="ARBA00004798"/>
    </source>
</evidence>
<dbReference type="PANTHER" id="PTHR31637">
    <property type="entry name" value="2,3-BISPHOSPHOGLYCERATE-INDEPENDENT PHOSPHOGLYCERATE MUTASE"/>
    <property type="match status" value="1"/>
</dbReference>
<evidence type="ECO:0000256" key="8">
    <source>
        <dbReference type="ARBA" id="ARBA00023235"/>
    </source>
</evidence>
<dbReference type="InterPro" id="IPR011258">
    <property type="entry name" value="BPG-indep_PGM_N"/>
</dbReference>
<evidence type="ECO:0000313" key="13">
    <source>
        <dbReference type="Proteomes" id="UP001597158"/>
    </source>
</evidence>
<keyword evidence="8 12" id="KW-0413">Isomerase</keyword>
<evidence type="ECO:0000256" key="4">
    <source>
        <dbReference type="ARBA" id="ARBA00008819"/>
    </source>
</evidence>
<keyword evidence="13" id="KW-1185">Reference proteome</keyword>
<dbReference type="Pfam" id="PF01676">
    <property type="entry name" value="Metalloenzyme"/>
    <property type="match status" value="1"/>
</dbReference>
<comment type="catalytic activity">
    <reaction evidence="1">
        <text>(2R)-2-phosphoglycerate = (2R)-3-phosphoglycerate</text>
        <dbReference type="Rhea" id="RHEA:15901"/>
        <dbReference type="ChEBI" id="CHEBI:58272"/>
        <dbReference type="ChEBI" id="CHEBI:58289"/>
        <dbReference type="EC" id="5.4.2.12"/>
    </reaction>
</comment>
<feature type="domain" description="BPG-independent PGAM N-terminal" evidence="11">
    <location>
        <begin position="93"/>
        <end position="323"/>
    </location>
</feature>
<dbReference type="GO" id="GO:0004619">
    <property type="term" value="F:phosphoglycerate mutase activity"/>
    <property type="evidence" value="ECO:0007669"/>
    <property type="project" value="UniProtKB-EC"/>
</dbReference>
<evidence type="ECO:0000256" key="2">
    <source>
        <dbReference type="ARBA" id="ARBA00001936"/>
    </source>
</evidence>
<evidence type="ECO:0000313" key="12">
    <source>
        <dbReference type="EMBL" id="MFD1265506.1"/>
    </source>
</evidence>
<dbReference type="EMBL" id="JBHTMC010000034">
    <property type="protein sequence ID" value="MFD1265506.1"/>
    <property type="molecule type" value="Genomic_DNA"/>
</dbReference>
<dbReference type="RefSeq" id="WP_002926231.1">
    <property type="nucleotide sequence ID" value="NZ_JARQZE010000006.1"/>
</dbReference>
<evidence type="ECO:0000256" key="5">
    <source>
        <dbReference type="ARBA" id="ARBA00022723"/>
    </source>
</evidence>
<gene>
    <name evidence="12" type="primary">gpmI</name>
    <name evidence="12" type="ORF">ACFQ4M_18180</name>
</gene>
<dbReference type="PIRSF" id="PIRSF001492">
    <property type="entry name" value="IPGAM"/>
    <property type="match status" value="1"/>
</dbReference>
<dbReference type="Gene3D" id="3.40.720.10">
    <property type="entry name" value="Alkaline Phosphatase, subunit A"/>
    <property type="match status" value="1"/>
</dbReference>
<keyword evidence="5" id="KW-0479">Metal-binding</keyword>
<evidence type="ECO:0000256" key="1">
    <source>
        <dbReference type="ARBA" id="ARBA00000370"/>
    </source>
</evidence>
<dbReference type="Pfam" id="PF06415">
    <property type="entry name" value="iPGM_N"/>
    <property type="match status" value="1"/>
</dbReference>
<dbReference type="SUPFAM" id="SSF64158">
    <property type="entry name" value="2,3-Bisphosphoglycerate-independent phosphoglycerate mutase, substrate-binding domain"/>
    <property type="match status" value="1"/>
</dbReference>
<evidence type="ECO:0000256" key="9">
    <source>
        <dbReference type="NCBIfam" id="TIGR01307"/>
    </source>
</evidence>
<dbReference type="Proteomes" id="UP001597158">
    <property type="component" value="Unassembled WGS sequence"/>
</dbReference>
<feature type="domain" description="Metalloenzyme" evidence="10">
    <location>
        <begin position="14"/>
        <end position="543"/>
    </location>
</feature>
<accession>A0ABW3WHS8</accession>
<reference evidence="13" key="1">
    <citation type="journal article" date="2019" name="Int. J. Syst. Evol. Microbiol.">
        <title>The Global Catalogue of Microorganisms (GCM) 10K type strain sequencing project: providing services to taxonomists for standard genome sequencing and annotation.</title>
        <authorList>
            <consortium name="The Broad Institute Genomics Platform"/>
            <consortium name="The Broad Institute Genome Sequencing Center for Infectious Disease"/>
            <person name="Wu L."/>
            <person name="Ma J."/>
        </authorList>
    </citation>
    <scope>NUCLEOTIDE SEQUENCE [LARGE SCALE GENOMIC DNA]</scope>
    <source>
        <strain evidence="13">CCUG 48884</strain>
    </source>
</reference>
<dbReference type="CDD" id="cd16010">
    <property type="entry name" value="iPGM"/>
    <property type="match status" value="1"/>
</dbReference>
<name>A0ABW3WHS8_9RHOO</name>
<dbReference type="SUPFAM" id="SSF53649">
    <property type="entry name" value="Alkaline phosphatase-like"/>
    <property type="match status" value="1"/>
</dbReference>